<feature type="compositionally biased region" description="Basic and acidic residues" evidence="1">
    <location>
        <begin position="43"/>
        <end position="59"/>
    </location>
</feature>
<dbReference type="InterPro" id="IPR007936">
    <property type="entry name" value="VapE-like_dom"/>
</dbReference>
<sequence length="786" mass="90349">MRELPIAYGNSCYAKKWSNKKITFDDLCQRLEHTVRTPETVEEYPKLPKTERDRTKDKGGFVGGSLKNGSRKRDSVVCRSMLTHDADHADKDFIERFEMLCKYTACLYTTHGHIPEAPRIRIIIPMTRDVTPDEYTAIARYFAAEWNMDCFDECSYRPHQLMYWPTTPSNGEYIFKRIDGEWLDPDSFLSAHPNWRDCSLLPTSSRESQASDHKKLRQQDPLEKAGVVGAFCRAYSIQEAIETFLSDVYEASVLPGRYDYIPADSSAGVVVYDGKFAYSHHSTDPACEKELNAFDLVRVHKFCDVDEKKSFSLMAEFAVSDDAVKSELSKAREALLEEDFADTDDWTTRLKYQPKSSVLDNSVWNEVLILNNDPDFSNFAFNEMANRIQITGAVPWDRPSGNPFWRDADTAQLKALIDVRYVSFSSRNHDVSFVKVADDRHFHPIRDYLDKLPEWDGTKRLENLLIRYFDAADTPYIRAVTRKTFAGAVARIYKPGTKFDCIPVLDGDQGIGKSTFFKDLAGEEYYSDTLSLTDMNDKSGAEKLQGFWIVEIGELAGMKKADIERVKAFLSTTDDKYRPSYGRTVESHPRQCIIIASVNRERGYLRDITGNRRFWVVKCNRKEQIKTWNFSEVERDQIWSEAKHYYQSGEKLFLEGEMLRASEEAQRDAMEVDERQGMVEEYLDTLLPESWESMDAYARRNYLAETNAPTSPLGTVERTTVSNAEIWCECYGRSLSDLKPSDSYAIAALMAKVDGWVKTGKVRKRPIYGKQRLYERSCCQLENADK</sequence>
<gene>
    <name evidence="3" type="ORF">FXB42_06430</name>
</gene>
<organism evidence="3 4">
    <name type="scientific">Acetobacterium wieringae</name>
    <dbReference type="NCBI Taxonomy" id="52694"/>
    <lineage>
        <taxon>Bacteria</taxon>
        <taxon>Bacillati</taxon>
        <taxon>Bacillota</taxon>
        <taxon>Clostridia</taxon>
        <taxon>Eubacteriales</taxon>
        <taxon>Eubacteriaceae</taxon>
        <taxon>Acetobacterium</taxon>
    </lineage>
</organism>
<feature type="domain" description="Virulence-associated protein E-like" evidence="2">
    <location>
        <begin position="449"/>
        <end position="670"/>
    </location>
</feature>
<feature type="region of interest" description="Disordered" evidence="1">
    <location>
        <begin position="39"/>
        <end position="71"/>
    </location>
</feature>
<dbReference type="AlphaFoldDB" id="A0A5D0WRW1"/>
<accession>A0A5D0WRW1</accession>
<protein>
    <recommendedName>
        <fullName evidence="2">Virulence-associated protein E-like domain-containing protein</fullName>
    </recommendedName>
</protein>
<comment type="caution">
    <text evidence="3">The sequence shown here is derived from an EMBL/GenBank/DDBJ whole genome shotgun (WGS) entry which is preliminary data.</text>
</comment>
<evidence type="ECO:0000313" key="4">
    <source>
        <dbReference type="Proteomes" id="UP000322619"/>
    </source>
</evidence>
<name>A0A5D0WRW1_9FIRM</name>
<evidence type="ECO:0000259" key="2">
    <source>
        <dbReference type="Pfam" id="PF05272"/>
    </source>
</evidence>
<dbReference type="RefSeq" id="WP_148637195.1">
    <property type="nucleotide sequence ID" value="NZ_VSLA01000010.1"/>
</dbReference>
<evidence type="ECO:0000313" key="3">
    <source>
        <dbReference type="EMBL" id="TYC86491.1"/>
    </source>
</evidence>
<evidence type="ECO:0000256" key="1">
    <source>
        <dbReference type="SAM" id="MobiDB-lite"/>
    </source>
</evidence>
<dbReference type="Pfam" id="PF05272">
    <property type="entry name" value="VapE-like_dom"/>
    <property type="match status" value="1"/>
</dbReference>
<proteinExistence type="predicted"/>
<reference evidence="3 4" key="1">
    <citation type="submission" date="2019-08" db="EMBL/GenBank/DDBJ databases">
        <title>Isolation and enrichment of carboxydotrophic bacteria from anaerobic sludge for the production of bio-based chemicals from syngas.</title>
        <authorList>
            <person name="Antares A.L."/>
            <person name="Moreira J."/>
            <person name="Diender M."/>
            <person name="Parshina S.N."/>
            <person name="Stams A.J.M."/>
            <person name="Alves M."/>
            <person name="Alves J.I."/>
            <person name="Sousa D.Z."/>
        </authorList>
    </citation>
    <scope>NUCLEOTIDE SEQUENCE [LARGE SCALE GENOMIC DNA]</scope>
    <source>
        <strain evidence="3 4">JM</strain>
    </source>
</reference>
<dbReference type="PANTHER" id="PTHR34985:SF1">
    <property type="entry name" value="SLR0554 PROTEIN"/>
    <property type="match status" value="1"/>
</dbReference>
<dbReference type="Proteomes" id="UP000322619">
    <property type="component" value="Unassembled WGS sequence"/>
</dbReference>
<dbReference type="EMBL" id="VSLA01000010">
    <property type="protein sequence ID" value="TYC86491.1"/>
    <property type="molecule type" value="Genomic_DNA"/>
</dbReference>
<dbReference type="PANTHER" id="PTHR34985">
    <property type="entry name" value="SLR0554 PROTEIN"/>
    <property type="match status" value="1"/>
</dbReference>